<evidence type="ECO:0000313" key="4">
    <source>
        <dbReference type="EMBL" id="KAA5462340.1"/>
    </source>
</evidence>
<evidence type="ECO:0000313" key="12">
    <source>
        <dbReference type="Proteomes" id="UP000475905"/>
    </source>
</evidence>
<dbReference type="Proteomes" id="UP000095657">
    <property type="component" value="Unassembled WGS sequence"/>
</dbReference>
<dbReference type="Proteomes" id="UP000284205">
    <property type="component" value="Unassembled WGS sequence"/>
</dbReference>
<evidence type="ECO:0000313" key="11">
    <source>
        <dbReference type="Proteomes" id="UP000284431"/>
    </source>
</evidence>
<dbReference type="Proteomes" id="UP000095725">
    <property type="component" value="Unassembled WGS sequence"/>
</dbReference>
<feature type="transmembrane region" description="Helical" evidence="1">
    <location>
        <begin position="21"/>
        <end position="43"/>
    </location>
</feature>
<protein>
    <recommendedName>
        <fullName evidence="14">Transmembrane protein</fullName>
    </recommendedName>
</protein>
<evidence type="ECO:0000256" key="1">
    <source>
        <dbReference type="SAM" id="Phobius"/>
    </source>
</evidence>
<reference evidence="12 13" key="3">
    <citation type="journal article" date="2019" name="Nat. Med.">
        <title>A library of human gut bacterial isolates paired with longitudinal multiomics data enables mechanistic microbiome research.</title>
        <authorList>
            <person name="Poyet M."/>
            <person name="Groussin M."/>
            <person name="Gibbons S.M."/>
            <person name="Avila-Pacheco J."/>
            <person name="Jiang X."/>
            <person name="Kearney S.M."/>
            <person name="Perrotta A.R."/>
            <person name="Berdy B."/>
            <person name="Zhao S."/>
            <person name="Lieberman T.D."/>
            <person name="Swanson P.K."/>
            <person name="Smith M."/>
            <person name="Roesemann S."/>
            <person name="Alexander J.E."/>
            <person name="Rich S.A."/>
            <person name="Livny J."/>
            <person name="Vlamakis H."/>
            <person name="Clish C."/>
            <person name="Bullock K."/>
            <person name="Deik A."/>
            <person name="Scott J."/>
            <person name="Pierce K.A."/>
            <person name="Xavier R.J."/>
            <person name="Alm E.J."/>
        </authorList>
    </citation>
    <scope>NUCLEOTIDE SEQUENCE [LARGE SCALE GENOMIC DNA]</scope>
    <source>
        <strain evidence="5 13">BIOML-A21</strain>
        <strain evidence="4 12">BIOML-A31</strain>
    </source>
</reference>
<keyword evidence="1" id="KW-0812">Transmembrane</keyword>
<evidence type="ECO:0000313" key="3">
    <source>
        <dbReference type="EMBL" id="CUQ53154.1"/>
    </source>
</evidence>
<dbReference type="EMBL" id="VVYP01000018">
    <property type="protein sequence ID" value="KAA5462340.1"/>
    <property type="molecule type" value="Genomic_DNA"/>
</dbReference>
<dbReference type="STRING" id="47678.ERS852494_04240"/>
<dbReference type="RefSeq" id="WP_005675627.1">
    <property type="nucleotide sequence ID" value="NZ_CAXSJX010000009.1"/>
</dbReference>
<feature type="transmembrane region" description="Helical" evidence="1">
    <location>
        <begin position="168"/>
        <end position="187"/>
    </location>
</feature>
<evidence type="ECO:0000313" key="5">
    <source>
        <dbReference type="EMBL" id="KAA5489248.1"/>
    </source>
</evidence>
<proteinExistence type="predicted"/>
<feature type="transmembrane region" description="Helical" evidence="1">
    <location>
        <begin position="137"/>
        <end position="156"/>
    </location>
</feature>
<name>A0A174X0N5_9BACE</name>
<reference evidence="10 11" key="2">
    <citation type="submission" date="2018-08" db="EMBL/GenBank/DDBJ databases">
        <title>A genome reference for cultivated species of the human gut microbiota.</title>
        <authorList>
            <person name="Zou Y."/>
            <person name="Xue W."/>
            <person name="Luo G."/>
        </authorList>
    </citation>
    <scope>NUCLEOTIDE SEQUENCE [LARGE SCALE GENOMIC DNA]</scope>
    <source>
        <strain evidence="6 10">AF24-29LB</strain>
        <strain evidence="7 11">OF02-6LB</strain>
    </source>
</reference>
<dbReference type="EMBL" id="QSCS01000001">
    <property type="protein sequence ID" value="RGY29981.1"/>
    <property type="molecule type" value="Genomic_DNA"/>
</dbReference>
<dbReference type="AlphaFoldDB" id="A0A174X0N5"/>
<dbReference type="EMBL" id="CZAI01000015">
    <property type="protein sequence ID" value="CUQ19070.1"/>
    <property type="molecule type" value="Genomic_DNA"/>
</dbReference>
<reference evidence="8 9" key="1">
    <citation type="submission" date="2015-09" db="EMBL/GenBank/DDBJ databases">
        <authorList>
            <consortium name="Pathogen Informatics"/>
        </authorList>
    </citation>
    <scope>NUCLEOTIDE SEQUENCE [LARGE SCALE GENOMIC DNA]</scope>
    <source>
        <strain evidence="2 8">2789STDY5834880</strain>
        <strain evidence="3 9">2789STDY5834946</strain>
    </source>
</reference>
<dbReference type="Proteomes" id="UP000475905">
    <property type="component" value="Unassembled WGS sequence"/>
</dbReference>
<keyword evidence="1" id="KW-1133">Transmembrane helix</keyword>
<keyword evidence="1" id="KW-0472">Membrane</keyword>
<feature type="transmembrane region" description="Helical" evidence="1">
    <location>
        <begin position="63"/>
        <end position="86"/>
    </location>
</feature>
<dbReference type="Proteomes" id="UP000491168">
    <property type="component" value="Unassembled WGS sequence"/>
</dbReference>
<evidence type="ECO:0008006" key="14">
    <source>
        <dbReference type="Google" id="ProtNLM"/>
    </source>
</evidence>
<evidence type="ECO:0000313" key="10">
    <source>
        <dbReference type="Proteomes" id="UP000284205"/>
    </source>
</evidence>
<evidence type="ECO:0000313" key="6">
    <source>
        <dbReference type="EMBL" id="RGR66506.1"/>
    </source>
</evidence>
<evidence type="ECO:0000313" key="8">
    <source>
        <dbReference type="Proteomes" id="UP000095657"/>
    </source>
</evidence>
<dbReference type="Proteomes" id="UP000284431">
    <property type="component" value="Unassembled WGS sequence"/>
</dbReference>
<evidence type="ECO:0000313" key="9">
    <source>
        <dbReference type="Proteomes" id="UP000095725"/>
    </source>
</evidence>
<feature type="transmembrane region" description="Helical" evidence="1">
    <location>
        <begin position="199"/>
        <end position="222"/>
    </location>
</feature>
<dbReference type="EMBL" id="VVYF01000017">
    <property type="protein sequence ID" value="KAA5489248.1"/>
    <property type="molecule type" value="Genomic_DNA"/>
</dbReference>
<feature type="transmembrane region" description="Helical" evidence="1">
    <location>
        <begin position="107"/>
        <end position="131"/>
    </location>
</feature>
<dbReference type="EMBL" id="QRUO01000029">
    <property type="protein sequence ID" value="RGR66506.1"/>
    <property type="molecule type" value="Genomic_DNA"/>
</dbReference>
<organism evidence="3 9">
    <name type="scientific">Bacteroides caccae</name>
    <dbReference type="NCBI Taxonomy" id="47678"/>
    <lineage>
        <taxon>Bacteria</taxon>
        <taxon>Pseudomonadati</taxon>
        <taxon>Bacteroidota</taxon>
        <taxon>Bacteroidia</taxon>
        <taxon>Bacteroidales</taxon>
        <taxon>Bacteroidaceae</taxon>
        <taxon>Bacteroides</taxon>
    </lineage>
</organism>
<evidence type="ECO:0000313" key="13">
    <source>
        <dbReference type="Proteomes" id="UP000491168"/>
    </source>
</evidence>
<evidence type="ECO:0000313" key="2">
    <source>
        <dbReference type="EMBL" id="CUQ19070.1"/>
    </source>
</evidence>
<sequence>MNTVVLVLMLLTAFNFLLKQTFWKVIAVCVIAAICAAFAGLMWPYAIEQSKTQIANWLSNQPLMLDTAVLLSVEVCVQMAYAMLAVHVANDYPVKPRMIVMYRFLRWFPGLLIFPVLFSGLIYLIFAFPGISFQTIAWSYAGFILIAIPSGRYLLLYLLPEKELRLELFFLTNALVAILGIVATVNGRTSAAGVSEIDWQALAGVLVITLAGGIIGLVWWNFRNRNKQKSMKQ</sequence>
<accession>A0A174X0N5</accession>
<gene>
    <name evidence="6" type="ORF">DWY26_20675</name>
    <name evidence="7" type="ORF">DXA49_00160</name>
    <name evidence="2" type="ORF">ERS852494_04240</name>
    <name evidence="3" type="ORF">ERS852558_04240</name>
    <name evidence="5" type="ORF">F2Y35_16195</name>
    <name evidence="4" type="ORF">F2Y36_14265</name>
</gene>
<dbReference type="EMBL" id="CZBL01000024">
    <property type="protein sequence ID" value="CUQ53154.1"/>
    <property type="molecule type" value="Genomic_DNA"/>
</dbReference>
<evidence type="ECO:0000313" key="7">
    <source>
        <dbReference type="EMBL" id="RGY29981.1"/>
    </source>
</evidence>
<dbReference type="KEGG" id="bcac:CGC64_14535"/>